<dbReference type="Pfam" id="PF13508">
    <property type="entry name" value="Acetyltransf_7"/>
    <property type="match status" value="1"/>
</dbReference>
<dbReference type="Proteomes" id="UP000198926">
    <property type="component" value="Unassembled WGS sequence"/>
</dbReference>
<accession>A0A1I6N1U1</accession>
<feature type="domain" description="N-acetyltransferase" evidence="1">
    <location>
        <begin position="6"/>
        <end position="147"/>
    </location>
</feature>
<dbReference type="PROSITE" id="PS51186">
    <property type="entry name" value="GNAT"/>
    <property type="match status" value="1"/>
</dbReference>
<dbReference type="EMBL" id="FOZM01000003">
    <property type="protein sequence ID" value="SFS21919.1"/>
    <property type="molecule type" value="Genomic_DNA"/>
</dbReference>
<protein>
    <submittedName>
        <fullName evidence="2">Putative acetyltransferase</fullName>
    </submittedName>
</protein>
<organism evidence="2 3">
    <name type="scientific">Yoonia litorea</name>
    <dbReference type="NCBI Taxonomy" id="1123755"/>
    <lineage>
        <taxon>Bacteria</taxon>
        <taxon>Pseudomonadati</taxon>
        <taxon>Pseudomonadota</taxon>
        <taxon>Alphaproteobacteria</taxon>
        <taxon>Rhodobacterales</taxon>
        <taxon>Paracoccaceae</taxon>
        <taxon>Yoonia</taxon>
    </lineage>
</organism>
<evidence type="ECO:0000259" key="1">
    <source>
        <dbReference type="PROSITE" id="PS51186"/>
    </source>
</evidence>
<dbReference type="Gene3D" id="3.40.630.30">
    <property type="match status" value="1"/>
</dbReference>
<evidence type="ECO:0000313" key="3">
    <source>
        <dbReference type="Proteomes" id="UP000198926"/>
    </source>
</evidence>
<dbReference type="SUPFAM" id="SSF55729">
    <property type="entry name" value="Acyl-CoA N-acyltransferases (Nat)"/>
    <property type="match status" value="1"/>
</dbReference>
<dbReference type="STRING" id="1123755.SAMN05444714_3015"/>
<evidence type="ECO:0000313" key="2">
    <source>
        <dbReference type="EMBL" id="SFS21919.1"/>
    </source>
</evidence>
<dbReference type="RefSeq" id="WP_090210166.1">
    <property type="nucleotide sequence ID" value="NZ_FOZM01000003.1"/>
</dbReference>
<keyword evidence="3" id="KW-1185">Reference proteome</keyword>
<proteinExistence type="predicted"/>
<dbReference type="GO" id="GO:0016747">
    <property type="term" value="F:acyltransferase activity, transferring groups other than amino-acyl groups"/>
    <property type="evidence" value="ECO:0007669"/>
    <property type="project" value="InterPro"/>
</dbReference>
<reference evidence="2 3" key="1">
    <citation type="submission" date="2016-10" db="EMBL/GenBank/DDBJ databases">
        <authorList>
            <person name="de Groot N.N."/>
        </authorList>
    </citation>
    <scope>NUCLEOTIDE SEQUENCE [LARGE SCALE GENOMIC DNA]</scope>
    <source>
        <strain evidence="2 3">DSM 29433</strain>
    </source>
</reference>
<dbReference type="AlphaFoldDB" id="A0A1I6N1U1"/>
<gene>
    <name evidence="2" type="ORF">SAMN05444714_3015</name>
</gene>
<dbReference type="OrthoDB" id="9797178at2"/>
<name>A0A1I6N1U1_9RHOB</name>
<sequence length="162" mass="17668">MNGGPDFARELRAGEEDQVDALLQAAFGGQEEATLVRRLRKARCMAGETVQTWDGEIIGYYALSSMVRPKGWLCLAPVAIKPELQGHGYGKRMIGFLSEWARLTKTPVVVLGDPAFYERAGFSRAKATQLSSPYPIDHTMLAGMDQPAKPQALVYPAPFGAP</sequence>
<dbReference type="CDD" id="cd04301">
    <property type="entry name" value="NAT_SF"/>
    <property type="match status" value="1"/>
</dbReference>
<keyword evidence="2" id="KW-0808">Transferase</keyword>
<dbReference type="InterPro" id="IPR000182">
    <property type="entry name" value="GNAT_dom"/>
</dbReference>
<dbReference type="InterPro" id="IPR016181">
    <property type="entry name" value="Acyl_CoA_acyltransferase"/>
</dbReference>